<dbReference type="GO" id="GO:0004315">
    <property type="term" value="F:3-oxoacyl-[acyl-carrier-protein] synthase activity"/>
    <property type="evidence" value="ECO:0007669"/>
    <property type="project" value="InterPro"/>
</dbReference>
<dbReference type="PANTHER" id="PTHR43074:SF1">
    <property type="entry name" value="BETA-KETOACYL SYNTHASE FAMILY PROTEIN-RELATED"/>
    <property type="match status" value="1"/>
</dbReference>
<reference evidence="6 7" key="1">
    <citation type="submission" date="2019-03" db="EMBL/GenBank/DDBJ databases">
        <title>Draft genome sequences of novel Actinobacteria.</title>
        <authorList>
            <person name="Sahin N."/>
            <person name="Ay H."/>
            <person name="Saygin H."/>
        </authorList>
    </citation>
    <scope>NUCLEOTIDE SEQUENCE [LARGE SCALE GENOMIC DNA]</scope>
    <source>
        <strain evidence="6 7">H3C3</strain>
    </source>
</reference>
<dbReference type="InterPro" id="IPR016036">
    <property type="entry name" value="Malonyl_transacylase_ACP-bd"/>
</dbReference>
<sequence>MSEAGRRQCPVAIVGFDALMPRALDAAEFWRNVVSGQDLITEVPSTHWLVDDFYDSDPTAADHTYCRRGAFLPEIEFDPTEFGLLPKSMSATDTSQLLALFVAGRLLSGLSGDGDGDGDGHGLGDRDRVGVILGCTALEMLGQMATRSGRPGWLAGLRRHGISQDEAETICDRITELSVPWQESTFPGLLTNVVAGRIAKTFDLHGTNCTLDAACASSLAALSMAIGELELHRADLVLTGGVDTLNDPLTFLCFSKTPALSPSGDCRPFAESADGTVLGEGLSMFALKRLEDAERDGDPIHAVIRGVGSSSDGRSSAIYTPQKDGQVRAMRRAYGVAGYGPETVELVEAHGTGTLTGDATEVASLRDVFDRAGRADRQWCALGSVKSQIGHTKAAAGAAGLLKATLALQHRVLPPTAKVDRPHPALDLETSPFYLNTAARPWIHPGTGPRRAAVSSFGFGGTNFHLTLEEHRPGGGGRPAPRLRTMPSELVLLGADSPGALIDRCAGLDVDRPLETIARDTQERFTEISWARLAIVATSTSDLAERLGRARGLLGREAATALSFPGLHYGSGPPEDGLVAFLFPGQGVQYPGMSGDLAMAYPDALAVWDQVAGWEHGDVLCNAVFPRPAFEDGEREAQEAWLTATEQAQPATAAHSLVLLALLRRLGIRADCVAGHSFGELTALHAAGVLDAAGLLRTARRRGELMRASVNRPTAMVAVSASQADVESAVTDAGGALWISGRNAPEQTVVSGTREAIDALLDELARRRLPAHRLETALAFHTPLLEDAAQPFLEHLRQVDIQSPSMSVYGNADAACYPPEPDEIRHRMTAHLTAPVRFSDEIEEMYRAGVRTFIEVGPGAVLSGLVGRIFGGRPHCAVNLDRRGTDGVTSLHDALGRLAVRGITADYRQLWAGYAERNGGPAREPSPLAVRLSGTNYGKPYPPAEQEEWQPPTPCLL</sequence>
<name>A0A4R5C4X1_9ACTN</name>
<dbReference type="Pfam" id="PF00109">
    <property type="entry name" value="ketoacyl-synt"/>
    <property type="match status" value="1"/>
</dbReference>
<keyword evidence="7" id="KW-1185">Reference proteome</keyword>
<organism evidence="6 7">
    <name type="scientific">Actinomadura rubrisoli</name>
    <dbReference type="NCBI Taxonomy" id="2530368"/>
    <lineage>
        <taxon>Bacteria</taxon>
        <taxon>Bacillati</taxon>
        <taxon>Actinomycetota</taxon>
        <taxon>Actinomycetes</taxon>
        <taxon>Streptosporangiales</taxon>
        <taxon>Thermomonosporaceae</taxon>
        <taxon>Actinomadura</taxon>
    </lineage>
</organism>
<dbReference type="OrthoDB" id="4537517at2"/>
<evidence type="ECO:0000259" key="5">
    <source>
        <dbReference type="PROSITE" id="PS52004"/>
    </source>
</evidence>
<dbReference type="Gene3D" id="3.40.47.10">
    <property type="match status" value="1"/>
</dbReference>
<dbReference type="SUPFAM" id="SSF53901">
    <property type="entry name" value="Thiolase-like"/>
    <property type="match status" value="1"/>
</dbReference>
<feature type="non-terminal residue" evidence="6">
    <location>
        <position position="957"/>
    </location>
</feature>
<dbReference type="InterPro" id="IPR018201">
    <property type="entry name" value="Ketoacyl_synth_AS"/>
</dbReference>
<feature type="region of interest" description="Disordered" evidence="4">
    <location>
        <begin position="918"/>
        <end position="957"/>
    </location>
</feature>
<dbReference type="PROSITE" id="PS52004">
    <property type="entry name" value="KS3_2"/>
    <property type="match status" value="1"/>
</dbReference>
<accession>A0A4R5C4X1</accession>
<keyword evidence="1" id="KW-0596">Phosphopantetheine</keyword>
<dbReference type="PANTHER" id="PTHR43074">
    <property type="entry name" value="OMEGA-3 POLYUNSATURATED FATTY ACID SYNTHASE PFAB-RELATED"/>
    <property type="match status" value="1"/>
</dbReference>
<dbReference type="InterPro" id="IPR016035">
    <property type="entry name" value="Acyl_Trfase/lysoPLipase"/>
</dbReference>
<keyword evidence="6" id="KW-0012">Acyltransferase</keyword>
<evidence type="ECO:0000313" key="6">
    <source>
        <dbReference type="EMBL" id="TDD93486.1"/>
    </source>
</evidence>
<dbReference type="InterPro" id="IPR020841">
    <property type="entry name" value="PKS_Beta-ketoAc_synthase_dom"/>
</dbReference>
<proteinExistence type="predicted"/>
<dbReference type="Proteomes" id="UP000294513">
    <property type="component" value="Unassembled WGS sequence"/>
</dbReference>
<dbReference type="EMBL" id="SMKU01000030">
    <property type="protein sequence ID" value="TDD93486.1"/>
    <property type="molecule type" value="Genomic_DNA"/>
</dbReference>
<dbReference type="SUPFAM" id="SSF55048">
    <property type="entry name" value="Probable ACP-binding domain of malonyl-CoA ACP transacylase"/>
    <property type="match status" value="1"/>
</dbReference>
<feature type="domain" description="Ketosynthase family 3 (KS3)" evidence="5">
    <location>
        <begin position="8"/>
        <end position="470"/>
    </location>
</feature>
<dbReference type="CDD" id="cd00833">
    <property type="entry name" value="PKS"/>
    <property type="match status" value="1"/>
</dbReference>
<dbReference type="InterPro" id="IPR014031">
    <property type="entry name" value="Ketoacyl_synth_C"/>
</dbReference>
<dbReference type="InterPro" id="IPR016039">
    <property type="entry name" value="Thiolase-like"/>
</dbReference>
<dbReference type="SMART" id="SM00825">
    <property type="entry name" value="PKS_KS"/>
    <property type="match status" value="1"/>
</dbReference>
<protein>
    <submittedName>
        <fullName evidence="6">Acyltransferase domain-containing protein</fullName>
    </submittedName>
</protein>
<dbReference type="Pfam" id="PF02801">
    <property type="entry name" value="Ketoacyl-synt_C"/>
    <property type="match status" value="1"/>
</dbReference>
<dbReference type="InterPro" id="IPR001227">
    <property type="entry name" value="Ac_transferase_dom_sf"/>
</dbReference>
<evidence type="ECO:0000313" key="7">
    <source>
        <dbReference type="Proteomes" id="UP000294513"/>
    </source>
</evidence>
<evidence type="ECO:0000256" key="1">
    <source>
        <dbReference type="ARBA" id="ARBA00022450"/>
    </source>
</evidence>
<keyword evidence="2" id="KW-0597">Phosphoprotein</keyword>
<dbReference type="RefSeq" id="WP_131891093.1">
    <property type="nucleotide sequence ID" value="NZ_SMKU01000030.1"/>
</dbReference>
<dbReference type="Gene3D" id="3.40.366.10">
    <property type="entry name" value="Malonyl-Coenzyme A Acyl Carrier Protein, domain 2"/>
    <property type="match status" value="1"/>
</dbReference>
<dbReference type="Gene3D" id="3.30.70.250">
    <property type="entry name" value="Malonyl-CoA ACP transacylase, ACP-binding"/>
    <property type="match status" value="1"/>
</dbReference>
<dbReference type="AlphaFoldDB" id="A0A4R5C4X1"/>
<dbReference type="Pfam" id="PF00698">
    <property type="entry name" value="Acyl_transf_1"/>
    <property type="match status" value="1"/>
</dbReference>
<gene>
    <name evidence="6" type="ORF">E1298_09145</name>
</gene>
<dbReference type="InterPro" id="IPR052568">
    <property type="entry name" value="PKS-FAS_Synthase"/>
</dbReference>
<evidence type="ECO:0000256" key="2">
    <source>
        <dbReference type="ARBA" id="ARBA00022553"/>
    </source>
</evidence>
<dbReference type="InterPro" id="IPR014030">
    <property type="entry name" value="Ketoacyl_synth_N"/>
</dbReference>
<dbReference type="SUPFAM" id="SSF52151">
    <property type="entry name" value="FabD/lysophospholipase-like"/>
    <property type="match status" value="1"/>
</dbReference>
<evidence type="ECO:0000256" key="3">
    <source>
        <dbReference type="ARBA" id="ARBA00022679"/>
    </source>
</evidence>
<dbReference type="InterPro" id="IPR014043">
    <property type="entry name" value="Acyl_transferase_dom"/>
</dbReference>
<comment type="caution">
    <text evidence="6">The sequence shown here is derived from an EMBL/GenBank/DDBJ whole genome shotgun (WGS) entry which is preliminary data.</text>
</comment>
<dbReference type="PROSITE" id="PS00606">
    <property type="entry name" value="KS3_1"/>
    <property type="match status" value="1"/>
</dbReference>
<evidence type="ECO:0000256" key="4">
    <source>
        <dbReference type="SAM" id="MobiDB-lite"/>
    </source>
</evidence>
<keyword evidence="3 6" id="KW-0808">Transferase</keyword>
<dbReference type="GO" id="GO:0006633">
    <property type="term" value="P:fatty acid biosynthetic process"/>
    <property type="evidence" value="ECO:0007669"/>
    <property type="project" value="InterPro"/>
</dbReference>
<dbReference type="SMART" id="SM00827">
    <property type="entry name" value="PKS_AT"/>
    <property type="match status" value="1"/>
</dbReference>